<evidence type="ECO:0000313" key="3">
    <source>
        <dbReference type="Proteomes" id="UP000515512"/>
    </source>
</evidence>
<keyword evidence="3" id="KW-1185">Reference proteome</keyword>
<dbReference type="SUPFAM" id="SSF55729">
    <property type="entry name" value="Acyl-CoA N-acyltransferases (Nat)"/>
    <property type="match status" value="1"/>
</dbReference>
<accession>A0A7D6ZIG9</accession>
<dbReference type="RefSeq" id="WP_181581758.1">
    <property type="nucleotide sequence ID" value="NZ_CP059399.1"/>
</dbReference>
<gene>
    <name evidence="2" type="ORF">H0264_36550</name>
</gene>
<proteinExistence type="predicted"/>
<organism evidence="2 3">
    <name type="scientific">Nocardia huaxiensis</name>
    <dbReference type="NCBI Taxonomy" id="2755382"/>
    <lineage>
        <taxon>Bacteria</taxon>
        <taxon>Bacillati</taxon>
        <taxon>Actinomycetota</taxon>
        <taxon>Actinomycetes</taxon>
        <taxon>Mycobacteriales</taxon>
        <taxon>Nocardiaceae</taxon>
        <taxon>Nocardia</taxon>
    </lineage>
</organism>
<dbReference type="Proteomes" id="UP000515512">
    <property type="component" value="Chromosome"/>
</dbReference>
<evidence type="ECO:0000313" key="2">
    <source>
        <dbReference type="EMBL" id="QLY30560.1"/>
    </source>
</evidence>
<protein>
    <submittedName>
        <fullName evidence="2">GNAT family N-acetyltransferase</fullName>
    </submittedName>
</protein>
<dbReference type="PROSITE" id="PS51186">
    <property type="entry name" value="GNAT"/>
    <property type="match status" value="1"/>
</dbReference>
<dbReference type="KEGG" id="nhu:H0264_36550"/>
<dbReference type="InterPro" id="IPR016181">
    <property type="entry name" value="Acyl_CoA_acyltransferase"/>
</dbReference>
<dbReference type="Pfam" id="PF13444">
    <property type="entry name" value="Acetyltransf_5"/>
    <property type="match status" value="1"/>
</dbReference>
<dbReference type="EMBL" id="CP059399">
    <property type="protein sequence ID" value="QLY30560.1"/>
    <property type="molecule type" value="Genomic_DNA"/>
</dbReference>
<dbReference type="Gene3D" id="3.40.630.30">
    <property type="match status" value="1"/>
</dbReference>
<dbReference type="AlphaFoldDB" id="A0A7D6ZIG9"/>
<feature type="domain" description="N-acetyltransferase" evidence="1">
    <location>
        <begin position="23"/>
        <end position="190"/>
    </location>
</feature>
<dbReference type="GO" id="GO:0016747">
    <property type="term" value="F:acyltransferase activity, transferring groups other than amino-acyl groups"/>
    <property type="evidence" value="ECO:0007669"/>
    <property type="project" value="InterPro"/>
</dbReference>
<name>A0A7D6ZIG9_9NOCA</name>
<keyword evidence="2" id="KW-0808">Transferase</keyword>
<reference evidence="2 3" key="1">
    <citation type="submission" date="2020-07" db="EMBL/GenBank/DDBJ databases">
        <authorList>
            <person name="Zhuang K."/>
            <person name="Ran Y."/>
        </authorList>
    </citation>
    <scope>NUCLEOTIDE SEQUENCE [LARGE SCALE GENOMIC DNA]</scope>
    <source>
        <strain evidence="2 3">WCH-YHL-001</strain>
    </source>
</reference>
<sequence length="224" mass="24809">MTTPILEYFWCGDDFDAEPGFAASLRELREFRGRIAWDAGRRPDFRRPDGSFTDDDPHDLVAHHLLLRPPGGGDLIGCCRYAPLETLPCSRIRELDATTADSLCAELACADTDILEGGRLLVAPEWRRHGLASDLLLAGTALARVLSRRVIWGTAGVRQGQEHVFLRLGYRCADAPLIPAPHYADDLRIIVCEPHRVPPESEPRTAEFTVRLTALLAKPVPRGP</sequence>
<evidence type="ECO:0000259" key="1">
    <source>
        <dbReference type="PROSITE" id="PS51186"/>
    </source>
</evidence>
<dbReference type="InterPro" id="IPR000182">
    <property type="entry name" value="GNAT_dom"/>
</dbReference>